<dbReference type="InterPro" id="IPR020846">
    <property type="entry name" value="MFS_dom"/>
</dbReference>
<dbReference type="PROSITE" id="PS50850">
    <property type="entry name" value="MFS"/>
    <property type="match status" value="1"/>
</dbReference>
<feature type="non-terminal residue" evidence="5">
    <location>
        <position position="239"/>
    </location>
</feature>
<dbReference type="SUPFAM" id="SSF103473">
    <property type="entry name" value="MFS general substrate transporter"/>
    <property type="match status" value="1"/>
</dbReference>
<sequence length="239" mass="25784">MSTCSTSVSNALSSSTSVSRSLPPSESKLSLPEPPDGGWGWVVVVAAFFTHLINDGIVICFGVIINDLLDIFGQGISETSWIGSLAYGVPNLCAPISTLIIERFGCRFACILGGIVSAIGCFVSFFVTNIYQLFFTFGILSGVGSSFCFTASLVSVSMYFNERRATATGLSVAGVGFGGLIFPYVARYIVDTYSIRGAFMVMGAFYLQCCIFGAFMRPVESKHQRHSRHKLLLLEHLAK</sequence>
<keyword evidence="3" id="KW-0812">Transmembrane</keyword>
<keyword evidence="3" id="KW-0472">Membrane</keyword>
<dbReference type="PANTHER" id="PTHR11360:SF260">
    <property type="entry name" value="MFS DOMAIN-CONTAINING PROTEIN"/>
    <property type="match status" value="1"/>
</dbReference>
<name>A0ABD2PVC3_9PLAT</name>
<evidence type="ECO:0000313" key="6">
    <source>
        <dbReference type="Proteomes" id="UP001626550"/>
    </source>
</evidence>
<reference evidence="5 6" key="1">
    <citation type="submission" date="2024-11" db="EMBL/GenBank/DDBJ databases">
        <title>Adaptive evolution of stress response genes in parasites aligns with host niche diversity.</title>
        <authorList>
            <person name="Hahn C."/>
            <person name="Resl P."/>
        </authorList>
    </citation>
    <scope>NUCLEOTIDE SEQUENCE [LARGE SCALE GENOMIC DNA]</scope>
    <source>
        <strain evidence="5">EGGRZ-B1_66</strain>
        <tissue evidence="5">Body</tissue>
    </source>
</reference>
<organism evidence="5 6">
    <name type="scientific">Cichlidogyrus casuarinus</name>
    <dbReference type="NCBI Taxonomy" id="1844966"/>
    <lineage>
        <taxon>Eukaryota</taxon>
        <taxon>Metazoa</taxon>
        <taxon>Spiralia</taxon>
        <taxon>Lophotrochozoa</taxon>
        <taxon>Platyhelminthes</taxon>
        <taxon>Monogenea</taxon>
        <taxon>Monopisthocotylea</taxon>
        <taxon>Dactylogyridea</taxon>
        <taxon>Ancyrocephalidae</taxon>
        <taxon>Cichlidogyrus</taxon>
    </lineage>
</organism>
<evidence type="ECO:0000313" key="5">
    <source>
        <dbReference type="EMBL" id="KAL3311013.1"/>
    </source>
</evidence>
<accession>A0ABD2PVC3</accession>
<dbReference type="InterPro" id="IPR011701">
    <property type="entry name" value="MFS"/>
</dbReference>
<dbReference type="InterPro" id="IPR050327">
    <property type="entry name" value="Proton-linked_MCT"/>
</dbReference>
<protein>
    <recommendedName>
        <fullName evidence="4">Major facilitator superfamily (MFS) profile domain-containing protein</fullName>
    </recommendedName>
</protein>
<evidence type="ECO:0000259" key="4">
    <source>
        <dbReference type="PROSITE" id="PS50850"/>
    </source>
</evidence>
<evidence type="ECO:0000256" key="1">
    <source>
        <dbReference type="ARBA" id="ARBA00004141"/>
    </source>
</evidence>
<feature type="transmembrane region" description="Helical" evidence="3">
    <location>
        <begin position="133"/>
        <end position="160"/>
    </location>
</feature>
<dbReference type="AlphaFoldDB" id="A0ABD2PVC3"/>
<dbReference type="Pfam" id="PF07690">
    <property type="entry name" value="MFS_1"/>
    <property type="match status" value="1"/>
</dbReference>
<feature type="domain" description="Major facilitator superfamily (MFS) profile" evidence="4">
    <location>
        <begin position="40"/>
        <end position="239"/>
    </location>
</feature>
<dbReference type="PANTHER" id="PTHR11360">
    <property type="entry name" value="MONOCARBOXYLATE TRANSPORTER"/>
    <property type="match status" value="1"/>
</dbReference>
<proteinExistence type="predicted"/>
<feature type="transmembrane region" description="Helical" evidence="3">
    <location>
        <begin position="108"/>
        <end position="127"/>
    </location>
</feature>
<dbReference type="Gene3D" id="1.20.1250.20">
    <property type="entry name" value="MFS general substrate transporter like domains"/>
    <property type="match status" value="1"/>
</dbReference>
<feature type="region of interest" description="Disordered" evidence="2">
    <location>
        <begin position="1"/>
        <end position="32"/>
    </location>
</feature>
<dbReference type="EMBL" id="JBJKFK010002498">
    <property type="protein sequence ID" value="KAL3311013.1"/>
    <property type="molecule type" value="Genomic_DNA"/>
</dbReference>
<dbReference type="InterPro" id="IPR036259">
    <property type="entry name" value="MFS_trans_sf"/>
</dbReference>
<dbReference type="Proteomes" id="UP001626550">
    <property type="component" value="Unassembled WGS sequence"/>
</dbReference>
<dbReference type="GO" id="GO:0016020">
    <property type="term" value="C:membrane"/>
    <property type="evidence" value="ECO:0007669"/>
    <property type="project" value="UniProtKB-SubCell"/>
</dbReference>
<comment type="caution">
    <text evidence="5">The sequence shown here is derived from an EMBL/GenBank/DDBJ whole genome shotgun (WGS) entry which is preliminary data.</text>
</comment>
<feature type="transmembrane region" description="Helical" evidence="3">
    <location>
        <begin position="198"/>
        <end position="216"/>
    </location>
</feature>
<feature type="transmembrane region" description="Helical" evidence="3">
    <location>
        <begin position="39"/>
        <end position="65"/>
    </location>
</feature>
<evidence type="ECO:0000256" key="3">
    <source>
        <dbReference type="SAM" id="Phobius"/>
    </source>
</evidence>
<evidence type="ECO:0000256" key="2">
    <source>
        <dbReference type="SAM" id="MobiDB-lite"/>
    </source>
</evidence>
<keyword evidence="6" id="KW-1185">Reference proteome</keyword>
<comment type="subcellular location">
    <subcellularLocation>
        <location evidence="1">Membrane</location>
        <topology evidence="1">Multi-pass membrane protein</topology>
    </subcellularLocation>
</comment>
<keyword evidence="3" id="KW-1133">Transmembrane helix</keyword>
<feature type="transmembrane region" description="Helical" evidence="3">
    <location>
        <begin position="167"/>
        <end position="186"/>
    </location>
</feature>
<gene>
    <name evidence="5" type="ORF">Ciccas_010411</name>
</gene>
<feature type="compositionally biased region" description="Low complexity" evidence="2">
    <location>
        <begin position="1"/>
        <end position="31"/>
    </location>
</feature>